<dbReference type="Pfam" id="PF02036">
    <property type="entry name" value="SCP2"/>
    <property type="match status" value="1"/>
</dbReference>
<protein>
    <recommendedName>
        <fullName evidence="1">SCP2 domain-containing protein</fullName>
    </recommendedName>
</protein>
<dbReference type="RefSeq" id="WP_203743764.1">
    <property type="nucleotide sequence ID" value="NZ_BONF01000009.1"/>
</dbReference>
<dbReference type="InterPro" id="IPR003033">
    <property type="entry name" value="SCP2_sterol-bd_dom"/>
</dbReference>
<comment type="caution">
    <text evidence="2">The sequence shown here is derived from an EMBL/GenBank/DDBJ whole genome shotgun (WGS) entry which is preliminary data.</text>
</comment>
<proteinExistence type="predicted"/>
<keyword evidence="3" id="KW-1185">Reference proteome</keyword>
<dbReference type="EMBL" id="BONF01000009">
    <property type="protein sequence ID" value="GIF80327.1"/>
    <property type="molecule type" value="Genomic_DNA"/>
</dbReference>
<dbReference type="Proteomes" id="UP000601223">
    <property type="component" value="Unassembled WGS sequence"/>
</dbReference>
<dbReference type="AlphaFoldDB" id="A0A8J3J8T5"/>
<dbReference type="InterPro" id="IPR036527">
    <property type="entry name" value="SCP2_sterol-bd_dom_sf"/>
</dbReference>
<feature type="domain" description="SCP2" evidence="1">
    <location>
        <begin position="18"/>
        <end position="107"/>
    </location>
</feature>
<evidence type="ECO:0000313" key="2">
    <source>
        <dbReference type="EMBL" id="GIF80327.1"/>
    </source>
</evidence>
<reference evidence="2 3" key="1">
    <citation type="submission" date="2021-01" db="EMBL/GenBank/DDBJ databases">
        <title>Whole genome shotgun sequence of Catellatospora bangladeshensis NBRC 107357.</title>
        <authorList>
            <person name="Komaki H."/>
            <person name="Tamura T."/>
        </authorList>
    </citation>
    <scope>NUCLEOTIDE SEQUENCE [LARGE SCALE GENOMIC DNA]</scope>
    <source>
        <strain evidence="2 3">NBRC 107357</strain>
    </source>
</reference>
<gene>
    <name evidence="2" type="ORF">Cba03nite_16760</name>
</gene>
<dbReference type="SUPFAM" id="SSF55718">
    <property type="entry name" value="SCP-like"/>
    <property type="match status" value="1"/>
</dbReference>
<name>A0A8J3J8T5_9ACTN</name>
<organism evidence="2 3">
    <name type="scientific">Catellatospora bangladeshensis</name>
    <dbReference type="NCBI Taxonomy" id="310355"/>
    <lineage>
        <taxon>Bacteria</taxon>
        <taxon>Bacillati</taxon>
        <taxon>Actinomycetota</taxon>
        <taxon>Actinomycetes</taxon>
        <taxon>Micromonosporales</taxon>
        <taxon>Micromonosporaceae</taxon>
        <taxon>Catellatospora</taxon>
    </lineage>
</organism>
<evidence type="ECO:0000259" key="1">
    <source>
        <dbReference type="Pfam" id="PF02036"/>
    </source>
</evidence>
<accession>A0A8J3J8T5</accession>
<sequence>MNHDPTAEYFTGLAEHGRYPLLRATTGTIRFDLTGNGGRGEHWRVTINRGHVDVSRGEQPADCVVKVDKKLFDGIVTGQVNTMAAMLRGQVDVDGDLHLITMLQRLFPGGRPPMPEPAARRHPR</sequence>
<dbReference type="Gene3D" id="3.30.1050.10">
    <property type="entry name" value="SCP2 sterol-binding domain"/>
    <property type="match status" value="1"/>
</dbReference>
<evidence type="ECO:0000313" key="3">
    <source>
        <dbReference type="Proteomes" id="UP000601223"/>
    </source>
</evidence>